<gene>
    <name evidence="1" type="ORF">M8744_14475</name>
</gene>
<keyword evidence="2" id="KW-1185">Reference proteome</keyword>
<protein>
    <submittedName>
        <fullName evidence="1">Type II secretion system F family protein</fullName>
    </submittedName>
</protein>
<dbReference type="EMBL" id="JAMQGO010000011">
    <property type="protein sequence ID" value="MCM2563358.1"/>
    <property type="molecule type" value="Genomic_DNA"/>
</dbReference>
<comment type="caution">
    <text evidence="1">The sequence shown here is derived from an EMBL/GenBank/DDBJ whole genome shotgun (WGS) entry which is preliminary data.</text>
</comment>
<organism evidence="1 2">
    <name type="scientific">Lutimaribacter degradans</name>
    <dbReference type="NCBI Taxonomy" id="2945989"/>
    <lineage>
        <taxon>Bacteria</taxon>
        <taxon>Pseudomonadati</taxon>
        <taxon>Pseudomonadota</taxon>
        <taxon>Alphaproteobacteria</taxon>
        <taxon>Rhodobacterales</taxon>
        <taxon>Roseobacteraceae</taxon>
        <taxon>Lutimaribacter</taxon>
    </lineage>
</organism>
<name>A0ACC5ZZK9_9RHOB</name>
<evidence type="ECO:0000313" key="2">
    <source>
        <dbReference type="Proteomes" id="UP001203036"/>
    </source>
</evidence>
<proteinExistence type="predicted"/>
<accession>A0ACC5ZZK9</accession>
<evidence type="ECO:0000313" key="1">
    <source>
        <dbReference type="EMBL" id="MCM2563358.1"/>
    </source>
</evidence>
<dbReference type="Proteomes" id="UP001203036">
    <property type="component" value="Unassembled WGS sequence"/>
</dbReference>
<reference evidence="1" key="1">
    <citation type="submission" date="2022-06" db="EMBL/GenBank/DDBJ databases">
        <title>Lutimaribacter sp. EGI FJ00013, a novel bacterium isolated from a salt lake sediment enrichment.</title>
        <authorList>
            <person name="Gao L."/>
            <person name="Fang B.-Z."/>
            <person name="Li W.-J."/>
        </authorList>
    </citation>
    <scope>NUCLEOTIDE SEQUENCE</scope>
    <source>
        <strain evidence="1">EGI FJ00013</strain>
    </source>
</reference>
<sequence length="248" mass="27116">MRLASSLVPTLGLRASVADPDLKLRMRMAGFDTNAAVEIFVVSRLLLPIILFVVVWLYGRLIIGDGNGAIILLVASIAGIAGYLLPFLYLKNRIEKRRKAIQRAWPDALDLLVLTVEAGLPLDAALSRVASEIGKAAPILAHELKITIAEMLILPVRREAYENFASRTDLVMIRRVIDALIQVEEYGGEISSTLRVQARETRQLRISAAEQRAAALPPLLTVPMVVFLMPSLFAIILAPSLISVFGGE</sequence>